<dbReference type="Proteomes" id="UP000000657">
    <property type="component" value="Chromosome"/>
</dbReference>
<sequence>MSSAFADTADPLLIAGALLVVNVQTPDAPPSDGTFLGNACQRRSTY</sequence>
<feature type="region of interest" description="Disordered" evidence="1">
    <location>
        <begin position="27"/>
        <end position="46"/>
    </location>
</feature>
<evidence type="ECO:0000313" key="2">
    <source>
        <dbReference type="EMBL" id="CAJ59026.1"/>
    </source>
</evidence>
<evidence type="ECO:0000256" key="1">
    <source>
        <dbReference type="SAM" id="MobiDB-lite"/>
    </source>
</evidence>
<dbReference type="EMBL" id="CT573213">
    <property type="protein sequence ID" value="CAJ59026.1"/>
    <property type="molecule type" value="Genomic_DNA"/>
</dbReference>
<name>Q0RTS2_FRAAA</name>
<dbReference type="KEGG" id="fal:FRAAL0350"/>
<reference evidence="2 3" key="1">
    <citation type="journal article" date="2007" name="Genome Res.">
        <title>Genome characteristics of facultatively symbiotic Frankia sp. strains reflect host range and host plant biogeography.</title>
        <authorList>
            <person name="Normand P."/>
            <person name="Lapierre P."/>
            <person name="Tisa L.S."/>
            <person name="Gogarten J.P."/>
            <person name="Alloisio N."/>
            <person name="Bagnarol E."/>
            <person name="Bassi C.A."/>
            <person name="Berry A.M."/>
            <person name="Bickhart D.M."/>
            <person name="Choisne N."/>
            <person name="Couloux A."/>
            <person name="Cournoyer B."/>
            <person name="Cruveiller S."/>
            <person name="Daubin V."/>
            <person name="Demange N."/>
            <person name="Francino M.P."/>
            <person name="Goltsman E."/>
            <person name="Huang Y."/>
            <person name="Kopp O.R."/>
            <person name="Labarre L."/>
            <person name="Lapidus A."/>
            <person name="Lavire C."/>
            <person name="Marechal J."/>
            <person name="Martinez M."/>
            <person name="Mastronunzio J.E."/>
            <person name="Mullin B.C."/>
            <person name="Niemann J."/>
            <person name="Pujic P."/>
            <person name="Rawnsley T."/>
            <person name="Rouy Z."/>
            <person name="Schenowitz C."/>
            <person name="Sellstedt A."/>
            <person name="Tavares F."/>
            <person name="Tomkins J.P."/>
            <person name="Vallenet D."/>
            <person name="Valverde C."/>
            <person name="Wall L.G."/>
            <person name="Wang Y."/>
            <person name="Medigue C."/>
            <person name="Benson D.R."/>
        </authorList>
    </citation>
    <scope>NUCLEOTIDE SEQUENCE [LARGE SCALE GENOMIC DNA]</scope>
    <source>
        <strain evidence="3">DSM 45986 / CECT 9034 / ACN14a</strain>
    </source>
</reference>
<dbReference type="HOGENOM" id="CLU_3183979_0_0_11"/>
<dbReference type="AlphaFoldDB" id="Q0RTS2"/>
<proteinExistence type="predicted"/>
<keyword evidence="3" id="KW-1185">Reference proteome</keyword>
<accession>Q0RTS2</accession>
<gene>
    <name evidence="2" type="ordered locus">FRAAL0350</name>
</gene>
<protein>
    <submittedName>
        <fullName evidence="2">Uncharacterized protein</fullName>
    </submittedName>
</protein>
<evidence type="ECO:0000313" key="3">
    <source>
        <dbReference type="Proteomes" id="UP000000657"/>
    </source>
</evidence>
<organism evidence="2 3">
    <name type="scientific">Frankia alni (strain DSM 45986 / CECT 9034 / ACN14a)</name>
    <dbReference type="NCBI Taxonomy" id="326424"/>
    <lineage>
        <taxon>Bacteria</taxon>
        <taxon>Bacillati</taxon>
        <taxon>Actinomycetota</taxon>
        <taxon>Actinomycetes</taxon>
        <taxon>Frankiales</taxon>
        <taxon>Frankiaceae</taxon>
        <taxon>Frankia</taxon>
    </lineage>
</organism>